<dbReference type="InterPro" id="IPR029058">
    <property type="entry name" value="AB_hydrolase_fold"/>
</dbReference>
<keyword evidence="1" id="KW-0378">Hydrolase</keyword>
<reference evidence="2" key="1">
    <citation type="submission" date="2015-07" db="EMBL/GenBank/DDBJ databases">
        <title>Adaptation to a free-living lifestyle via gene acquisitions in the diplomonad Trepomonas sp. PC1.</title>
        <authorList>
            <person name="Xu F."/>
            <person name="Jerlstrom-Hultqvist J."/>
            <person name="Kolisko M."/>
            <person name="Simpson A.G.B."/>
            <person name="Roger A.J."/>
            <person name="Svard S.G."/>
            <person name="Andersson J.O."/>
        </authorList>
    </citation>
    <scope>NUCLEOTIDE SEQUENCE</scope>
    <source>
        <strain evidence="2">PC1</strain>
    </source>
</reference>
<accession>A0A146KAF8</accession>
<dbReference type="PANTHER" id="PTHR11247">
    <property type="entry name" value="PALMITOYL-PROTEIN THIOESTERASE/DOLICHYLDIPHOSPHATASE 1"/>
    <property type="match status" value="1"/>
</dbReference>
<evidence type="ECO:0000313" key="2">
    <source>
        <dbReference type="EMBL" id="JAP93832.1"/>
    </source>
</evidence>
<dbReference type="Pfam" id="PF02089">
    <property type="entry name" value="Palm_thioest"/>
    <property type="match status" value="1"/>
</dbReference>
<name>A0A146KAF8_9EUKA</name>
<sequence>LLSVILSYDCANLANEDVPLILVHGVLANTKTLHNFEQRLRFQFPNRKISNIEVLFGKLSTLFGLSERYIREAAFQIKQNSFGQNCIDLIGHSQGGFVSRAYIQLFDEPFPTVRNFYSIAGALNGFDCPEGSDRGGFGWMVDMMRNLAFSNFFQFAVIPSMYWRKSEDYSAFLKAKPLLAKLNKEIDSNLTNNFVKLRRFYTIYSENDDALRPQSTANFGQLVDKDLKSYYELDFYQQDAFGLKTLDQMGVWRKCKLNQFTHNSYFRKQLDEFVDDYFSLILDLEEGEQDGISECYN</sequence>
<dbReference type="GO" id="GO:0016790">
    <property type="term" value="F:thiolester hydrolase activity"/>
    <property type="evidence" value="ECO:0007669"/>
    <property type="project" value="TreeGrafter"/>
</dbReference>
<proteinExistence type="predicted"/>
<dbReference type="Gene3D" id="3.40.50.1820">
    <property type="entry name" value="alpha/beta hydrolase"/>
    <property type="match status" value="1"/>
</dbReference>
<protein>
    <submittedName>
        <fullName evidence="2">Palmitoyl-protein thioesterase</fullName>
    </submittedName>
</protein>
<gene>
    <name evidence="2" type="ORF">TPC1_13724</name>
</gene>
<evidence type="ECO:0000256" key="1">
    <source>
        <dbReference type="ARBA" id="ARBA00022801"/>
    </source>
</evidence>
<dbReference type="SUPFAM" id="SSF53474">
    <property type="entry name" value="alpha/beta-Hydrolases"/>
    <property type="match status" value="1"/>
</dbReference>
<organism evidence="2">
    <name type="scientific">Trepomonas sp. PC1</name>
    <dbReference type="NCBI Taxonomy" id="1076344"/>
    <lineage>
        <taxon>Eukaryota</taxon>
        <taxon>Metamonada</taxon>
        <taxon>Diplomonadida</taxon>
        <taxon>Hexamitidae</taxon>
        <taxon>Hexamitinae</taxon>
        <taxon>Trepomonas</taxon>
    </lineage>
</organism>
<dbReference type="AlphaFoldDB" id="A0A146KAF8"/>
<dbReference type="EMBL" id="GDID01002774">
    <property type="protein sequence ID" value="JAP93832.1"/>
    <property type="molecule type" value="Transcribed_RNA"/>
</dbReference>
<dbReference type="GO" id="GO:0005764">
    <property type="term" value="C:lysosome"/>
    <property type="evidence" value="ECO:0007669"/>
    <property type="project" value="TreeGrafter"/>
</dbReference>
<dbReference type="PANTHER" id="PTHR11247:SF8">
    <property type="entry name" value="PALMITOYL-PROTEIN THIOESTERASE 1"/>
    <property type="match status" value="1"/>
</dbReference>
<feature type="non-terminal residue" evidence="2">
    <location>
        <position position="1"/>
    </location>
</feature>